<keyword evidence="2" id="KW-0472">Membrane</keyword>
<name>A0A0G4IKW6_PLABS</name>
<reference evidence="4 6" key="2">
    <citation type="submission" date="2018-03" db="EMBL/GenBank/DDBJ databases">
        <authorList>
            <person name="Fogelqvist J."/>
        </authorList>
    </citation>
    <scope>NUCLEOTIDE SEQUENCE [LARGE SCALE GENOMIC DNA]</scope>
</reference>
<feature type="transmembrane region" description="Helical" evidence="2">
    <location>
        <begin position="167"/>
        <end position="188"/>
    </location>
</feature>
<dbReference type="Proteomes" id="UP000290189">
    <property type="component" value="Unassembled WGS sequence"/>
</dbReference>
<dbReference type="AlphaFoldDB" id="A0A0G4IKW6"/>
<keyword evidence="4" id="KW-0496">Mitochondrion</keyword>
<keyword evidence="2" id="KW-1133">Transmembrane helix</keyword>
<dbReference type="EMBL" id="CDSF01000038">
    <property type="protein sequence ID" value="CEO95896.1"/>
    <property type="molecule type" value="Genomic_DNA"/>
</dbReference>
<proteinExistence type="predicted"/>
<keyword evidence="5" id="KW-1185">Reference proteome</keyword>
<geneLocation type="mitochondrion" evidence="4"/>
<gene>
    <name evidence="3" type="ORF">PBRA_009695</name>
    <name evidence="4" type="ORF">PLBR_LOCUS5873</name>
</gene>
<evidence type="ECO:0000313" key="5">
    <source>
        <dbReference type="Proteomes" id="UP000039324"/>
    </source>
</evidence>
<feature type="region of interest" description="Disordered" evidence="1">
    <location>
        <begin position="218"/>
        <end position="239"/>
    </location>
</feature>
<evidence type="ECO:0000313" key="6">
    <source>
        <dbReference type="Proteomes" id="UP000290189"/>
    </source>
</evidence>
<feature type="transmembrane region" description="Helical" evidence="2">
    <location>
        <begin position="20"/>
        <end position="42"/>
    </location>
</feature>
<protein>
    <recommendedName>
        <fullName evidence="7">THH1/TOM1/TOM3 domain-containing protein</fullName>
    </recommendedName>
</protein>
<evidence type="ECO:0000256" key="2">
    <source>
        <dbReference type="SAM" id="Phobius"/>
    </source>
</evidence>
<evidence type="ECO:0008006" key="7">
    <source>
        <dbReference type="Google" id="ProtNLM"/>
    </source>
</evidence>
<accession>A0A0G4IKW6</accession>
<reference evidence="3 5" key="1">
    <citation type="submission" date="2015-02" db="EMBL/GenBank/DDBJ databases">
        <authorList>
            <person name="Chooi Y.-H."/>
        </authorList>
    </citation>
    <scope>NUCLEOTIDE SEQUENCE [LARGE SCALE GENOMIC DNA]</scope>
    <source>
        <strain evidence="3">E3</strain>
    </source>
</reference>
<organism evidence="3 5">
    <name type="scientific">Plasmodiophora brassicae</name>
    <name type="common">Clubroot disease agent</name>
    <dbReference type="NCBI Taxonomy" id="37360"/>
    <lineage>
        <taxon>Eukaryota</taxon>
        <taxon>Sar</taxon>
        <taxon>Rhizaria</taxon>
        <taxon>Endomyxa</taxon>
        <taxon>Phytomyxea</taxon>
        <taxon>Plasmodiophorida</taxon>
        <taxon>Plasmodiophoridae</taxon>
        <taxon>Plasmodiophora</taxon>
    </lineage>
</organism>
<evidence type="ECO:0000256" key="1">
    <source>
        <dbReference type="SAM" id="MobiDB-lite"/>
    </source>
</evidence>
<feature type="transmembrane region" description="Helical" evidence="2">
    <location>
        <begin position="63"/>
        <end position="85"/>
    </location>
</feature>
<evidence type="ECO:0000313" key="3">
    <source>
        <dbReference type="EMBL" id="CEO95896.1"/>
    </source>
</evidence>
<dbReference type="EMBL" id="OVEO01000010">
    <property type="protein sequence ID" value="SPQ98658.1"/>
    <property type="molecule type" value="Genomic_DNA"/>
</dbReference>
<sequence length="239" mass="26313">MLFFADAAFSQLQGFSKPVYRILITGFVPISYAATVAIGMAMHDHLMQGKTVSTRHKVAVYSLLTALGIVFAIDLAGTFAAALTWHEYLNLTYISVFYLVVNVPVTILFIKYGRAVSKALLKISAGERKRSLQFARRVTVSGVINIFVLLFQVIFIFMSTVSVSNYLMLYTLIVTVGALECFTFVMAFRPRSSIFDKFAHMYLPSGLASWMPTSTVKGRSNVPSGAVVPAAPRPSRVAE</sequence>
<keyword evidence="2" id="KW-0812">Transmembrane</keyword>
<feature type="transmembrane region" description="Helical" evidence="2">
    <location>
        <begin position="91"/>
        <end position="110"/>
    </location>
</feature>
<dbReference type="Proteomes" id="UP000039324">
    <property type="component" value="Unassembled WGS sequence"/>
</dbReference>
<feature type="transmembrane region" description="Helical" evidence="2">
    <location>
        <begin position="138"/>
        <end position="161"/>
    </location>
</feature>
<evidence type="ECO:0000313" key="4">
    <source>
        <dbReference type="EMBL" id="SPQ98658.1"/>
    </source>
</evidence>